<reference evidence="3" key="1">
    <citation type="submission" date="2023-05" db="EMBL/GenBank/DDBJ databases">
        <authorList>
            <person name="Huff M."/>
        </authorList>
    </citation>
    <scope>NUCLEOTIDE SEQUENCE</scope>
</reference>
<dbReference type="Proteomes" id="UP000834106">
    <property type="component" value="Chromosome 2"/>
</dbReference>
<dbReference type="PANTHER" id="PTHR45727">
    <property type="entry name" value="NPC INTRACELLULAR CHOLESTEROL TRANSPORTER 1"/>
    <property type="match status" value="1"/>
</dbReference>
<feature type="transmembrane region" description="Helical" evidence="1">
    <location>
        <begin position="241"/>
        <end position="259"/>
    </location>
</feature>
<gene>
    <name evidence="3" type="ORF">FPE_LOCUS3227</name>
</gene>
<protein>
    <recommendedName>
        <fullName evidence="2">Niemann-Pick C1 N-terminal domain-containing protein</fullName>
    </recommendedName>
</protein>
<accession>A0AAD1YT43</accession>
<keyword evidence="4" id="KW-1185">Reference proteome</keyword>
<feature type="domain" description="Niemann-Pick C1 N-terminal" evidence="2">
    <location>
        <begin position="2"/>
        <end position="147"/>
    </location>
</feature>
<keyword evidence="1" id="KW-1133">Transmembrane helix</keyword>
<evidence type="ECO:0000313" key="4">
    <source>
        <dbReference type="Proteomes" id="UP000834106"/>
    </source>
</evidence>
<name>A0AAD1YT43_9LAMI</name>
<evidence type="ECO:0000259" key="2">
    <source>
        <dbReference type="Pfam" id="PF16414"/>
    </source>
</evidence>
<evidence type="ECO:0000313" key="3">
    <source>
        <dbReference type="EMBL" id="CAI9755796.1"/>
    </source>
</evidence>
<feature type="transmembrane region" description="Helical" evidence="1">
    <location>
        <begin position="154"/>
        <end position="173"/>
    </location>
</feature>
<proteinExistence type="predicted"/>
<sequence length="321" mass="35403">MSPNQSQFINETSVFKVRKNLTVDGIEFYITDTFGKGLFESCKDVKFGTMNTRAVDFVDGGAKNFREWYAFIGTKAGLDVLGSPYSINFLPAANESSGMRPMNVSTYSCGDTSLGCSCGDCSSSPICSNSAPPPHQKHSCSVRIGSLKAKCIEVAMAILYIILVSLFLGWGFFHRKRERSPASRHVNSKKDKNTPIQVLGDAPQTANRVQLSIVQEYMSKFFRRYGSWVARNPTPYCFCHWLLFLCFALLIIATIPASVNGKAPSIVTESNIKLLFDIQKKVDGIRANYFGTMVSLTDICMKPLGKDCATQSVLQALANRA</sequence>
<keyword evidence="1" id="KW-0472">Membrane</keyword>
<dbReference type="InterPro" id="IPR032190">
    <property type="entry name" value="NPC1_N"/>
</dbReference>
<evidence type="ECO:0000256" key="1">
    <source>
        <dbReference type="SAM" id="Phobius"/>
    </source>
</evidence>
<dbReference type="GO" id="GO:0015918">
    <property type="term" value="P:sterol transport"/>
    <property type="evidence" value="ECO:0007669"/>
    <property type="project" value="TreeGrafter"/>
</dbReference>
<dbReference type="GO" id="GO:0016020">
    <property type="term" value="C:membrane"/>
    <property type="evidence" value="ECO:0007669"/>
    <property type="project" value="TreeGrafter"/>
</dbReference>
<dbReference type="PANTHER" id="PTHR45727:SF2">
    <property type="entry name" value="NPC INTRACELLULAR CHOLESTEROL TRANSPORTER 1"/>
    <property type="match status" value="1"/>
</dbReference>
<dbReference type="AlphaFoldDB" id="A0AAD1YT43"/>
<dbReference type="Pfam" id="PF16414">
    <property type="entry name" value="NPC1_N"/>
    <property type="match status" value="1"/>
</dbReference>
<organism evidence="3 4">
    <name type="scientific">Fraxinus pennsylvanica</name>
    <dbReference type="NCBI Taxonomy" id="56036"/>
    <lineage>
        <taxon>Eukaryota</taxon>
        <taxon>Viridiplantae</taxon>
        <taxon>Streptophyta</taxon>
        <taxon>Embryophyta</taxon>
        <taxon>Tracheophyta</taxon>
        <taxon>Spermatophyta</taxon>
        <taxon>Magnoliopsida</taxon>
        <taxon>eudicotyledons</taxon>
        <taxon>Gunneridae</taxon>
        <taxon>Pentapetalae</taxon>
        <taxon>asterids</taxon>
        <taxon>lamiids</taxon>
        <taxon>Lamiales</taxon>
        <taxon>Oleaceae</taxon>
        <taxon>Oleeae</taxon>
        <taxon>Fraxinus</taxon>
    </lineage>
</organism>
<dbReference type="GO" id="GO:0032934">
    <property type="term" value="F:sterol binding"/>
    <property type="evidence" value="ECO:0007669"/>
    <property type="project" value="TreeGrafter"/>
</dbReference>
<keyword evidence="1" id="KW-0812">Transmembrane</keyword>
<dbReference type="EMBL" id="OU503037">
    <property type="protein sequence ID" value="CAI9755796.1"/>
    <property type="molecule type" value="Genomic_DNA"/>
</dbReference>